<evidence type="ECO:0000256" key="1">
    <source>
        <dbReference type="ARBA" id="ARBA00022679"/>
    </source>
</evidence>
<gene>
    <name evidence="2" type="ORF">CUMW_249550</name>
</gene>
<keyword evidence="3" id="KW-1185">Reference proteome</keyword>
<dbReference type="AlphaFoldDB" id="A0A2H5QPJ5"/>
<dbReference type="Proteomes" id="UP000236630">
    <property type="component" value="Unassembled WGS sequence"/>
</dbReference>
<dbReference type="EMBL" id="BDQV01000588">
    <property type="protein sequence ID" value="GAY66546.1"/>
    <property type="molecule type" value="Genomic_DNA"/>
</dbReference>
<protein>
    <submittedName>
        <fullName evidence="2">Uncharacterized protein</fullName>
    </submittedName>
</protein>
<dbReference type="PANTHER" id="PTHR45918:SF1">
    <property type="entry name" value="ALPHA-1,3_1,6-MANNOSYLTRANSFERASE ALG2"/>
    <property type="match status" value="1"/>
</dbReference>
<sequence>MADVILVNSKFTATTFANTFKKLHARGIHPVVLYPAVNVLNFLSINRFERKKNIDLALSAFAMLRNLEEDVFKNRDTADVTLTIA</sequence>
<feature type="non-terminal residue" evidence="2">
    <location>
        <position position="85"/>
    </location>
</feature>
<reference evidence="2 3" key="1">
    <citation type="journal article" date="2017" name="Front. Genet.">
        <title>Draft sequencing of the heterozygous diploid genome of Satsuma (Citrus unshiu Marc.) using a hybrid assembly approach.</title>
        <authorList>
            <person name="Shimizu T."/>
            <person name="Tanizawa Y."/>
            <person name="Mochizuki T."/>
            <person name="Nagasaki H."/>
            <person name="Yoshioka T."/>
            <person name="Toyoda A."/>
            <person name="Fujiyama A."/>
            <person name="Kaminuma E."/>
            <person name="Nakamura Y."/>
        </authorList>
    </citation>
    <scope>NUCLEOTIDE SEQUENCE [LARGE SCALE GENOMIC DNA]</scope>
    <source>
        <strain evidence="3">cv. Miyagawa wase</strain>
    </source>
</reference>
<evidence type="ECO:0000313" key="3">
    <source>
        <dbReference type="Proteomes" id="UP000236630"/>
    </source>
</evidence>
<dbReference type="GO" id="GO:0012505">
    <property type="term" value="C:endomembrane system"/>
    <property type="evidence" value="ECO:0007669"/>
    <property type="project" value="TreeGrafter"/>
</dbReference>
<accession>A0A2H5QPJ5</accession>
<dbReference type="SUPFAM" id="SSF53756">
    <property type="entry name" value="UDP-Glycosyltransferase/glycogen phosphorylase"/>
    <property type="match status" value="1"/>
</dbReference>
<name>A0A2H5QPJ5_CITUN</name>
<keyword evidence="1" id="KW-0808">Transferase</keyword>
<dbReference type="PANTHER" id="PTHR45918">
    <property type="entry name" value="ALPHA-1,3/1,6-MANNOSYLTRANSFERASE ALG2"/>
    <property type="match status" value="1"/>
</dbReference>
<evidence type="ECO:0000313" key="2">
    <source>
        <dbReference type="EMBL" id="GAY66546.1"/>
    </source>
</evidence>
<proteinExistence type="predicted"/>
<dbReference type="InterPro" id="IPR027054">
    <property type="entry name" value="ALG2"/>
</dbReference>
<dbReference type="GO" id="GO:0004378">
    <property type="term" value="F:GDP-Man:Man(1)GlcNAc(2)-PP-Dol alpha-1,3-mannosyltransferase activity"/>
    <property type="evidence" value="ECO:0007669"/>
    <property type="project" value="InterPro"/>
</dbReference>
<organism evidence="2 3">
    <name type="scientific">Citrus unshiu</name>
    <name type="common">Satsuma mandarin</name>
    <name type="synonym">Citrus nobilis var. unshiu</name>
    <dbReference type="NCBI Taxonomy" id="55188"/>
    <lineage>
        <taxon>Eukaryota</taxon>
        <taxon>Viridiplantae</taxon>
        <taxon>Streptophyta</taxon>
        <taxon>Embryophyta</taxon>
        <taxon>Tracheophyta</taxon>
        <taxon>Spermatophyta</taxon>
        <taxon>Magnoliopsida</taxon>
        <taxon>eudicotyledons</taxon>
        <taxon>Gunneridae</taxon>
        <taxon>Pentapetalae</taxon>
        <taxon>rosids</taxon>
        <taxon>malvids</taxon>
        <taxon>Sapindales</taxon>
        <taxon>Rutaceae</taxon>
        <taxon>Aurantioideae</taxon>
        <taxon>Citrus</taxon>
    </lineage>
</organism>
<comment type="caution">
    <text evidence="2">The sequence shown here is derived from an EMBL/GenBank/DDBJ whole genome shotgun (WGS) entry which is preliminary data.</text>
</comment>
<dbReference type="STRING" id="55188.A0A2H5QPJ5"/>